<proteinExistence type="inferred from homology"/>
<feature type="compositionally biased region" description="Basic and acidic residues" evidence="4">
    <location>
        <begin position="127"/>
        <end position="143"/>
    </location>
</feature>
<organism evidence="6 7">
    <name type="scientific">Zingiber officinale</name>
    <name type="common">Ginger</name>
    <name type="synonym">Amomum zingiber</name>
    <dbReference type="NCBI Taxonomy" id="94328"/>
    <lineage>
        <taxon>Eukaryota</taxon>
        <taxon>Viridiplantae</taxon>
        <taxon>Streptophyta</taxon>
        <taxon>Embryophyta</taxon>
        <taxon>Tracheophyta</taxon>
        <taxon>Spermatophyta</taxon>
        <taxon>Magnoliopsida</taxon>
        <taxon>Liliopsida</taxon>
        <taxon>Zingiberales</taxon>
        <taxon>Zingiberaceae</taxon>
        <taxon>Zingiber</taxon>
    </lineage>
</organism>
<evidence type="ECO:0000256" key="1">
    <source>
        <dbReference type="ARBA" id="ARBA00007926"/>
    </source>
</evidence>
<dbReference type="Gene3D" id="3.30.390.110">
    <property type="match status" value="1"/>
</dbReference>
<dbReference type="GO" id="GO:0005840">
    <property type="term" value="C:ribosome"/>
    <property type="evidence" value="ECO:0007669"/>
    <property type="project" value="UniProtKB-KW"/>
</dbReference>
<dbReference type="GO" id="GO:0003735">
    <property type="term" value="F:structural constituent of ribosome"/>
    <property type="evidence" value="ECO:0007669"/>
    <property type="project" value="InterPro"/>
</dbReference>
<accession>A0A8J5FC58</accession>
<dbReference type="Proteomes" id="UP000734854">
    <property type="component" value="Unassembled WGS sequence"/>
</dbReference>
<dbReference type="GO" id="GO:1990904">
    <property type="term" value="C:ribonucleoprotein complex"/>
    <property type="evidence" value="ECO:0007669"/>
    <property type="project" value="UniProtKB-KW"/>
</dbReference>
<evidence type="ECO:0000259" key="5">
    <source>
        <dbReference type="Pfam" id="PF01778"/>
    </source>
</evidence>
<dbReference type="InterPro" id="IPR002672">
    <property type="entry name" value="Ribosomal_eL28"/>
</dbReference>
<feature type="region of interest" description="Disordered" evidence="4">
    <location>
        <begin position="1"/>
        <end position="175"/>
    </location>
</feature>
<comment type="similarity">
    <text evidence="1">Belongs to the eukaryotic ribosomal protein eL28 family.</text>
</comment>
<dbReference type="FunFam" id="3.30.390.110:FF:000002">
    <property type="entry name" value="60S ribosomal protein L28"/>
    <property type="match status" value="1"/>
</dbReference>
<evidence type="ECO:0000313" key="6">
    <source>
        <dbReference type="EMBL" id="KAG6480624.1"/>
    </source>
</evidence>
<reference evidence="6 7" key="1">
    <citation type="submission" date="2020-08" db="EMBL/GenBank/DDBJ databases">
        <title>Plant Genome Project.</title>
        <authorList>
            <person name="Zhang R.-G."/>
        </authorList>
    </citation>
    <scope>NUCLEOTIDE SEQUENCE [LARGE SCALE GENOMIC DNA]</scope>
    <source>
        <tissue evidence="6">Rhizome</tissue>
    </source>
</reference>
<gene>
    <name evidence="6" type="ORF">ZIOFF_057209</name>
</gene>
<feature type="domain" description="Ribosomal eL28/Mak16" evidence="5">
    <location>
        <begin position="205"/>
        <end position="325"/>
    </location>
</feature>
<evidence type="ECO:0000256" key="2">
    <source>
        <dbReference type="ARBA" id="ARBA00022980"/>
    </source>
</evidence>
<dbReference type="AlphaFoldDB" id="A0A8J5FC58"/>
<dbReference type="PANTHER" id="PTHR10544">
    <property type="entry name" value="60S RIBOSOMAL PROTEIN L28"/>
    <property type="match status" value="1"/>
</dbReference>
<feature type="compositionally biased region" description="Basic and acidic residues" evidence="4">
    <location>
        <begin position="84"/>
        <end position="111"/>
    </location>
</feature>
<keyword evidence="7" id="KW-1185">Reference proteome</keyword>
<name>A0A8J5FC58_ZINOF</name>
<keyword evidence="3" id="KW-0687">Ribonucleoprotein</keyword>
<dbReference type="Pfam" id="PF01778">
    <property type="entry name" value="Ribosomal_L28e"/>
    <property type="match status" value="1"/>
</dbReference>
<sequence>MRGLPYGGSFAQPGEPEDCAAGEAIGVPIRDGVRSGEVTPIVACGSPSWASGRRGSLRRFRRTSKAELSDKAGLQSGRAGLQSDRPEQKTKSAERQTRAEDQGKSSSRPERQAAALQCGRPEWQNRSVERQTRAANRSAERQTRAAGLQKGRLGLQSRMTRSAERKTRSAKQNDQGCVDHAAPEFFVFSISRSRPVLMATIPEPLIWEIVKKNNAFLVKQYGSGTNKVVFSREPNNLYNLNSYKHSGLANKKTVSILPGDKDLNVTLVTTKTKKQNKPANLRNRTELKKEFFKMAKIVKSQVTDNYYRPDLTKAALARLSAVHRSLKVAKFGVKKRRQAAKAKN</sequence>
<keyword evidence="2" id="KW-0689">Ribosomal protein</keyword>
<evidence type="ECO:0000313" key="7">
    <source>
        <dbReference type="Proteomes" id="UP000734854"/>
    </source>
</evidence>
<protein>
    <recommendedName>
        <fullName evidence="5">Ribosomal eL28/Mak16 domain-containing protein</fullName>
    </recommendedName>
</protein>
<evidence type="ECO:0000256" key="3">
    <source>
        <dbReference type="ARBA" id="ARBA00023274"/>
    </source>
</evidence>
<dbReference type="EMBL" id="JACMSC010000016">
    <property type="protein sequence ID" value="KAG6480624.1"/>
    <property type="molecule type" value="Genomic_DNA"/>
</dbReference>
<evidence type="ECO:0000256" key="4">
    <source>
        <dbReference type="SAM" id="MobiDB-lite"/>
    </source>
</evidence>
<dbReference type="GO" id="GO:0006412">
    <property type="term" value="P:translation"/>
    <property type="evidence" value="ECO:0007669"/>
    <property type="project" value="InterPro"/>
</dbReference>
<dbReference type="InterPro" id="IPR029004">
    <property type="entry name" value="Ribosomal_eL28/Mak16"/>
</dbReference>
<comment type="caution">
    <text evidence="6">The sequence shown here is derived from an EMBL/GenBank/DDBJ whole genome shotgun (WGS) entry which is preliminary data.</text>
</comment>